<comment type="caution">
    <text evidence="1">The sequence shown here is derived from an EMBL/GenBank/DDBJ whole genome shotgun (WGS) entry which is preliminary data.</text>
</comment>
<proteinExistence type="predicted"/>
<keyword evidence="2" id="KW-1185">Reference proteome</keyword>
<dbReference type="EMBL" id="JANHOG010000547">
    <property type="protein sequence ID" value="KAJ3553369.1"/>
    <property type="molecule type" value="Genomic_DNA"/>
</dbReference>
<gene>
    <name evidence="1" type="ORF">NM688_g3650</name>
</gene>
<reference evidence="1" key="1">
    <citation type="submission" date="2022-07" db="EMBL/GenBank/DDBJ databases">
        <title>Genome Sequence of Phlebia brevispora.</title>
        <authorList>
            <person name="Buettner E."/>
        </authorList>
    </citation>
    <scope>NUCLEOTIDE SEQUENCE</scope>
    <source>
        <strain evidence="1">MPL23</strain>
    </source>
</reference>
<name>A0ACC1T516_9APHY</name>
<evidence type="ECO:0000313" key="2">
    <source>
        <dbReference type="Proteomes" id="UP001148662"/>
    </source>
</evidence>
<evidence type="ECO:0000313" key="1">
    <source>
        <dbReference type="EMBL" id="KAJ3553369.1"/>
    </source>
</evidence>
<organism evidence="1 2">
    <name type="scientific">Phlebia brevispora</name>
    <dbReference type="NCBI Taxonomy" id="194682"/>
    <lineage>
        <taxon>Eukaryota</taxon>
        <taxon>Fungi</taxon>
        <taxon>Dikarya</taxon>
        <taxon>Basidiomycota</taxon>
        <taxon>Agaricomycotina</taxon>
        <taxon>Agaricomycetes</taxon>
        <taxon>Polyporales</taxon>
        <taxon>Meruliaceae</taxon>
        <taxon>Phlebia</taxon>
    </lineage>
</organism>
<sequence>MTLKLCTPTEFAAFPFLPYEIQLQLMQHLYAAIEDKKVAIVESPTGTGKTLSLLCASLTWLRDEQERARRGKLLPEESNDEHDWVVAQTIERKRRQLEAEEVAYAERLAQARQKEEIMRRAARARVRKKLKPNHEDPVVNVDLDDIAFLPDNVDSSAHEGDNISPAVRALMQKLERSKGTAPVAEEEPTCTKIYYASRTHSQLSQVLHELRKVVLSLSPSSVTSLHDSRHSASKEPDLHNNLKRSYSNLDNDEDTYHVDIRSVSLGSRRQLCINDKLKAKVFDIDEACRQMLSAKGDKRCTYLPPVDDELRMLDFRDQVLAVPKDIEELVEVGESSHICPYFGSRRAIAQAQVKEDPLKAARESLGIDLTNQVIIIDEAHNLISTLLSLSAVHLPLQTLSTSLTQLGIYVQKFRNRLSTEHLLHLKRLLSLLEALQKYAEEWKVSHGEARGSQGRRDHPAEMMTSGELLRRLGRKVEGVNLLEVEKYLRNSKVGSMNRAQDIWILHEGDGEDCRRRHVTSPDSRLMLYLLIYLNAVIDPKKRAKLARISAMTPPLHVVESFIIALTAASDDGRVTLSMEDGQLHVKYQHLNPATYFREVVETARSVILAGGTMSPISDVVNQLFTSLPQEKLTTFSCGHIIPSSNLQAIVVRKGPRGSELQFKYEQRSDPALIAELGQMIFNFANVVPDGMVVFVPSYSFLHSVTAVWESNKLLDRLKVKKKLFMEPKNTSEVDAVLHDYAAAIEQKHGALLFAVVGAKLSEGLNFSDELARAVVIIGLPFANLASPELRERMNYVKRLEEQRTESKSTGTRDAGTELYENMCMNAVNQSIGRAIRHRGDWASLVLVDSRYGTPRIRNKLPKWIGKDVLVSETFGETMRELGRFYREKRSAASQ</sequence>
<dbReference type="Proteomes" id="UP001148662">
    <property type="component" value="Unassembled WGS sequence"/>
</dbReference>
<accession>A0ACC1T516</accession>
<protein>
    <submittedName>
        <fullName evidence="1">Uncharacterized protein</fullName>
    </submittedName>
</protein>